<evidence type="ECO:0000256" key="1">
    <source>
        <dbReference type="SAM" id="MobiDB-lite"/>
    </source>
</evidence>
<dbReference type="GO" id="GO:0045892">
    <property type="term" value="P:negative regulation of DNA-templated transcription"/>
    <property type="evidence" value="ECO:0007669"/>
    <property type="project" value="InterPro"/>
</dbReference>
<dbReference type="PANTHER" id="PTHR15836:SF4">
    <property type="entry name" value="PERIPHILIN-1"/>
    <property type="match status" value="1"/>
</dbReference>
<comment type="caution">
    <text evidence="3">The sequence shown here is derived from an EMBL/GenBank/DDBJ whole genome shotgun (WGS) entry which is preliminary data.</text>
</comment>
<feature type="compositionally biased region" description="Basic and acidic residues" evidence="1">
    <location>
        <begin position="193"/>
        <end position="203"/>
    </location>
</feature>
<dbReference type="InterPro" id="IPR057603">
    <property type="entry name" value="Periphilin-1_C"/>
</dbReference>
<dbReference type="InterPro" id="IPR028851">
    <property type="entry name" value="Pphln1"/>
</dbReference>
<protein>
    <recommendedName>
        <fullName evidence="2">Periphilin-1 C-terminal domain-containing protein</fullName>
    </recommendedName>
</protein>
<evidence type="ECO:0000313" key="3">
    <source>
        <dbReference type="EMBL" id="KAG5267847.1"/>
    </source>
</evidence>
<feature type="compositionally biased region" description="Low complexity" evidence="1">
    <location>
        <begin position="208"/>
        <end position="220"/>
    </location>
</feature>
<dbReference type="GO" id="GO:0097355">
    <property type="term" value="P:protein localization to heterochromatin"/>
    <property type="evidence" value="ECO:0007669"/>
    <property type="project" value="TreeGrafter"/>
</dbReference>
<evidence type="ECO:0000259" key="2">
    <source>
        <dbReference type="Pfam" id="PF25234"/>
    </source>
</evidence>
<feature type="region of interest" description="Disordered" evidence="1">
    <location>
        <begin position="50"/>
        <end position="318"/>
    </location>
</feature>
<dbReference type="GO" id="GO:0005654">
    <property type="term" value="C:nucleoplasm"/>
    <property type="evidence" value="ECO:0007669"/>
    <property type="project" value="TreeGrafter"/>
</dbReference>
<dbReference type="Proteomes" id="UP000823561">
    <property type="component" value="Chromosome 17"/>
</dbReference>
<dbReference type="EMBL" id="JADWDJ010000017">
    <property type="protein sequence ID" value="KAG5267847.1"/>
    <property type="molecule type" value="Genomic_DNA"/>
</dbReference>
<feature type="compositionally biased region" description="Pro residues" evidence="1">
    <location>
        <begin position="148"/>
        <end position="159"/>
    </location>
</feature>
<dbReference type="Pfam" id="PF25234">
    <property type="entry name" value="Periphilin_C"/>
    <property type="match status" value="1"/>
</dbReference>
<feature type="domain" description="Periphilin-1 C-terminal" evidence="2">
    <location>
        <begin position="317"/>
        <end position="376"/>
    </location>
</feature>
<evidence type="ECO:0000313" key="4">
    <source>
        <dbReference type="Proteomes" id="UP000823561"/>
    </source>
</evidence>
<proteinExistence type="predicted"/>
<feature type="compositionally biased region" description="Basic and acidic residues" evidence="1">
    <location>
        <begin position="88"/>
        <end position="131"/>
    </location>
</feature>
<gene>
    <name evidence="3" type="ORF">AALO_G00226510</name>
</gene>
<sequence>MLFITNSVCLYCPRYHTAATPRYLTDSRRKMAFRRDRSIRDVYEDRFPMERGGPYRRSGFGRPDEDYGRGFEYDNPRFYPGGGPPRSYHGDGPHFPAEHRAGPPGRRDESYQYYRGAREEPLPGRPMDFRGGRGGPLPPPGGRGQGSYPPPPRPLPPLGPEAGDDTVMQAILSLDRGEEHEGLRPRKAPFPAVRDRSPLRRDVPPSPHSRSGSSISSRSFSPDRGKAHPYPPPPSKSVGIGPAGAPGFHGEMPRNRSSFGEPTPHTPSEREKPSAPFISGSRDGSPHSSASVSKEEAVLTDPLTDEAPPSTEEPSATFYEDFQERRGQAIAAKAREIEKVYRQDCETFGMVVKMLVSKEPTLEKLLQVPLKENLGRHHEAAASATSRLRR</sequence>
<keyword evidence="4" id="KW-1185">Reference proteome</keyword>
<dbReference type="AlphaFoldDB" id="A0AAV6G376"/>
<dbReference type="GO" id="GO:0045814">
    <property type="term" value="P:negative regulation of gene expression, epigenetic"/>
    <property type="evidence" value="ECO:0007669"/>
    <property type="project" value="TreeGrafter"/>
</dbReference>
<name>A0AAV6G376_9TELE</name>
<feature type="compositionally biased region" description="Basic and acidic residues" evidence="1">
    <location>
        <begin position="62"/>
        <end position="75"/>
    </location>
</feature>
<feature type="compositionally biased region" description="Basic and acidic residues" evidence="1">
    <location>
        <begin position="175"/>
        <end position="184"/>
    </location>
</feature>
<accession>A0AAV6G376</accession>
<organism evidence="3 4">
    <name type="scientific">Alosa alosa</name>
    <name type="common">allis shad</name>
    <dbReference type="NCBI Taxonomy" id="278164"/>
    <lineage>
        <taxon>Eukaryota</taxon>
        <taxon>Metazoa</taxon>
        <taxon>Chordata</taxon>
        <taxon>Craniata</taxon>
        <taxon>Vertebrata</taxon>
        <taxon>Euteleostomi</taxon>
        <taxon>Actinopterygii</taxon>
        <taxon>Neopterygii</taxon>
        <taxon>Teleostei</taxon>
        <taxon>Clupei</taxon>
        <taxon>Clupeiformes</taxon>
        <taxon>Clupeoidei</taxon>
        <taxon>Clupeidae</taxon>
        <taxon>Alosa</taxon>
    </lineage>
</organism>
<dbReference type="PANTHER" id="PTHR15836">
    <property type="entry name" value="PERIPHILIN 1"/>
    <property type="match status" value="1"/>
</dbReference>
<dbReference type="CDD" id="cd22896">
    <property type="entry name" value="periphilin-like"/>
    <property type="match status" value="1"/>
</dbReference>
<reference evidence="3 4" key="1">
    <citation type="submission" date="2020-10" db="EMBL/GenBank/DDBJ databases">
        <title>Chromosome-scale genome assembly of the Allis shad, Alosa alosa.</title>
        <authorList>
            <person name="Margot Z."/>
            <person name="Christophe K."/>
            <person name="Cabau C."/>
            <person name="Louis A."/>
            <person name="Berthelot C."/>
            <person name="Parey E."/>
            <person name="Roest Crollius H."/>
            <person name="Montfort J."/>
            <person name="Robinson-Rechavi M."/>
            <person name="Bucao C."/>
            <person name="Bouchez O."/>
            <person name="Gislard M."/>
            <person name="Lluch J."/>
            <person name="Milhes M."/>
            <person name="Lampietro C."/>
            <person name="Lopez Roques C."/>
            <person name="Donnadieu C."/>
            <person name="Braasch I."/>
            <person name="Desvignes T."/>
            <person name="Postlethwait J."/>
            <person name="Bobe J."/>
            <person name="Guiguen Y."/>
        </authorList>
    </citation>
    <scope>NUCLEOTIDE SEQUENCE [LARGE SCALE GENOMIC DNA]</scope>
    <source>
        <strain evidence="3">M-15738</strain>
        <tissue evidence="3">Blood</tissue>
    </source>
</reference>